<dbReference type="PANTHER" id="PTHR31458:SF13">
    <property type="entry name" value="POLYGALACTURONASE NON-CATALYTIC PROTEIN"/>
    <property type="match status" value="1"/>
</dbReference>
<feature type="region of interest" description="Disordered" evidence="1">
    <location>
        <begin position="154"/>
        <end position="200"/>
    </location>
</feature>
<reference evidence="3 5" key="2">
    <citation type="journal article" date="2014" name="BMC Genomics">
        <title>An improved genome release (version Mt4.0) for the model legume Medicago truncatula.</title>
        <authorList>
            <person name="Tang H."/>
            <person name="Krishnakumar V."/>
            <person name="Bidwell S."/>
            <person name="Rosen B."/>
            <person name="Chan A."/>
            <person name="Zhou S."/>
            <person name="Gentzbittel L."/>
            <person name="Childs K.L."/>
            <person name="Yandell M."/>
            <person name="Gundlach H."/>
            <person name="Mayer K.F."/>
            <person name="Schwartz D.C."/>
            <person name="Town C.D."/>
        </authorList>
    </citation>
    <scope>GENOME REANNOTATION</scope>
    <source>
        <strain evidence="4 5">cv. Jemalong A17</strain>
    </source>
</reference>
<dbReference type="EMBL" id="CM001220">
    <property type="protein sequence ID" value="AES92785.1"/>
    <property type="molecule type" value="Genomic_DNA"/>
</dbReference>
<dbReference type="AlphaFoldDB" id="G7JMW2"/>
<proteinExistence type="predicted"/>
<reference evidence="4" key="3">
    <citation type="submission" date="2015-04" db="UniProtKB">
        <authorList>
            <consortium name="EnsemblPlants"/>
        </authorList>
    </citation>
    <scope>IDENTIFICATION</scope>
    <source>
        <strain evidence="4">cv. Jemalong A17</strain>
    </source>
</reference>
<dbReference type="PANTHER" id="PTHR31458">
    <property type="entry name" value="POLYGALACTURONASE 1 BETA-LIKE PROTEIN 2"/>
    <property type="match status" value="1"/>
</dbReference>
<feature type="chain" id="PRO_5014572994" evidence="2">
    <location>
        <begin position="24"/>
        <end position="394"/>
    </location>
</feature>
<evidence type="ECO:0000256" key="1">
    <source>
        <dbReference type="SAM" id="MobiDB-lite"/>
    </source>
</evidence>
<evidence type="ECO:0000256" key="2">
    <source>
        <dbReference type="SAM" id="SignalP"/>
    </source>
</evidence>
<keyword evidence="5" id="KW-1185">Reference proteome</keyword>
<dbReference type="Proteomes" id="UP000002051">
    <property type="component" value="Chromosome 4"/>
</dbReference>
<protein>
    <submittedName>
        <fullName evidence="3">Polygalacturonase non-catalytic protein</fullName>
    </submittedName>
</protein>
<evidence type="ECO:0000313" key="3">
    <source>
        <dbReference type="EMBL" id="AES92785.1"/>
    </source>
</evidence>
<evidence type="ECO:0000313" key="5">
    <source>
        <dbReference type="Proteomes" id="UP000002051"/>
    </source>
</evidence>
<name>G7JMW2_MEDTR</name>
<keyword evidence="2" id="KW-0732">Signal</keyword>
<dbReference type="OMA" id="QCTTEAN"/>
<dbReference type="InterPro" id="IPR051897">
    <property type="entry name" value="PG-associated_BURP"/>
</dbReference>
<gene>
    <name evidence="3" type="ordered locus">MTR_4g133830</name>
</gene>
<accession>G7JMW2</accession>
<dbReference type="HOGENOM" id="CLU_058908_0_0_1"/>
<organism evidence="3 5">
    <name type="scientific">Medicago truncatula</name>
    <name type="common">Barrel medic</name>
    <name type="synonym">Medicago tribuloides</name>
    <dbReference type="NCBI Taxonomy" id="3880"/>
    <lineage>
        <taxon>Eukaryota</taxon>
        <taxon>Viridiplantae</taxon>
        <taxon>Streptophyta</taxon>
        <taxon>Embryophyta</taxon>
        <taxon>Tracheophyta</taxon>
        <taxon>Spermatophyta</taxon>
        <taxon>Magnoliopsida</taxon>
        <taxon>eudicotyledons</taxon>
        <taxon>Gunneridae</taxon>
        <taxon>Pentapetalae</taxon>
        <taxon>rosids</taxon>
        <taxon>fabids</taxon>
        <taxon>Fabales</taxon>
        <taxon>Fabaceae</taxon>
        <taxon>Papilionoideae</taxon>
        <taxon>50 kb inversion clade</taxon>
        <taxon>NPAAA clade</taxon>
        <taxon>Hologalegina</taxon>
        <taxon>IRL clade</taxon>
        <taxon>Trifolieae</taxon>
        <taxon>Medicago</taxon>
    </lineage>
</organism>
<dbReference type="EnsemblPlants" id="AES92785">
    <property type="protein sequence ID" value="AES92785"/>
    <property type="gene ID" value="MTR_4g133830"/>
</dbReference>
<dbReference type="PaxDb" id="3880-AES92785"/>
<feature type="signal peptide" evidence="2">
    <location>
        <begin position="1"/>
        <end position="23"/>
    </location>
</feature>
<reference evidence="3 5" key="1">
    <citation type="journal article" date="2011" name="Nature">
        <title>The Medicago genome provides insight into the evolution of rhizobial symbioses.</title>
        <authorList>
            <person name="Young N.D."/>
            <person name="Debelle F."/>
            <person name="Oldroyd G.E."/>
            <person name="Geurts R."/>
            <person name="Cannon S.B."/>
            <person name="Udvardi M.K."/>
            <person name="Benedito V.A."/>
            <person name="Mayer K.F."/>
            <person name="Gouzy J."/>
            <person name="Schoof H."/>
            <person name="Van de Peer Y."/>
            <person name="Proost S."/>
            <person name="Cook D.R."/>
            <person name="Meyers B.C."/>
            <person name="Spannagl M."/>
            <person name="Cheung F."/>
            <person name="De Mita S."/>
            <person name="Krishnakumar V."/>
            <person name="Gundlach H."/>
            <person name="Zhou S."/>
            <person name="Mudge J."/>
            <person name="Bharti A.K."/>
            <person name="Murray J.D."/>
            <person name="Naoumkina M.A."/>
            <person name="Rosen B."/>
            <person name="Silverstein K.A."/>
            <person name="Tang H."/>
            <person name="Rombauts S."/>
            <person name="Zhao P.X."/>
            <person name="Zhou P."/>
            <person name="Barbe V."/>
            <person name="Bardou P."/>
            <person name="Bechner M."/>
            <person name="Bellec A."/>
            <person name="Berger A."/>
            <person name="Berges H."/>
            <person name="Bidwell S."/>
            <person name="Bisseling T."/>
            <person name="Choisne N."/>
            <person name="Couloux A."/>
            <person name="Denny R."/>
            <person name="Deshpande S."/>
            <person name="Dai X."/>
            <person name="Doyle J.J."/>
            <person name="Dudez A.M."/>
            <person name="Farmer A.D."/>
            <person name="Fouteau S."/>
            <person name="Franken C."/>
            <person name="Gibelin C."/>
            <person name="Gish J."/>
            <person name="Goldstein S."/>
            <person name="Gonzalez A.J."/>
            <person name="Green P.J."/>
            <person name="Hallab A."/>
            <person name="Hartog M."/>
            <person name="Hua A."/>
            <person name="Humphray S.J."/>
            <person name="Jeong D.H."/>
            <person name="Jing Y."/>
            <person name="Jocker A."/>
            <person name="Kenton S.M."/>
            <person name="Kim D.J."/>
            <person name="Klee K."/>
            <person name="Lai H."/>
            <person name="Lang C."/>
            <person name="Lin S."/>
            <person name="Macmil S.L."/>
            <person name="Magdelenat G."/>
            <person name="Matthews L."/>
            <person name="McCorrison J."/>
            <person name="Monaghan E.L."/>
            <person name="Mun J.H."/>
            <person name="Najar F.Z."/>
            <person name="Nicholson C."/>
            <person name="Noirot C."/>
            <person name="O'Bleness M."/>
            <person name="Paule C.R."/>
            <person name="Poulain J."/>
            <person name="Prion F."/>
            <person name="Qin B."/>
            <person name="Qu C."/>
            <person name="Retzel E.F."/>
            <person name="Riddle C."/>
            <person name="Sallet E."/>
            <person name="Samain S."/>
            <person name="Samson N."/>
            <person name="Sanders I."/>
            <person name="Saurat O."/>
            <person name="Scarpelli C."/>
            <person name="Schiex T."/>
            <person name="Segurens B."/>
            <person name="Severin A.J."/>
            <person name="Sherrier D.J."/>
            <person name="Shi R."/>
            <person name="Sims S."/>
            <person name="Singer S.R."/>
            <person name="Sinharoy S."/>
            <person name="Sterck L."/>
            <person name="Viollet A."/>
            <person name="Wang B.B."/>
            <person name="Wang K."/>
            <person name="Wang M."/>
            <person name="Wang X."/>
            <person name="Warfsmann J."/>
            <person name="Weissenbach J."/>
            <person name="White D.D."/>
            <person name="White J.D."/>
            <person name="Wiley G.B."/>
            <person name="Wincker P."/>
            <person name="Xing Y."/>
            <person name="Yang L."/>
            <person name="Yao Z."/>
            <person name="Ying F."/>
            <person name="Zhai J."/>
            <person name="Zhou L."/>
            <person name="Zuber A."/>
            <person name="Denarie J."/>
            <person name="Dixon R.A."/>
            <person name="May G.D."/>
            <person name="Schwartz D.C."/>
            <person name="Rogers J."/>
            <person name="Quetier F."/>
            <person name="Town C.D."/>
            <person name="Roe B.A."/>
        </authorList>
    </citation>
    <scope>NUCLEOTIDE SEQUENCE [LARGE SCALE GENOMIC DNA]</scope>
    <source>
        <strain evidence="3">A17</strain>
        <strain evidence="4 5">cv. Jemalong A17</strain>
    </source>
</reference>
<dbReference type="eggNOG" id="ENOG502QT2V">
    <property type="taxonomic scope" value="Eukaryota"/>
</dbReference>
<evidence type="ECO:0000313" key="4">
    <source>
        <dbReference type="EnsemblPlants" id="AES92785"/>
    </source>
</evidence>
<dbReference type="STRING" id="3880.G7JMW2"/>
<sequence>MNKPLNFICLFLLFSSLTVISVGDVVTGDKNPFTPKLASGNMLSTRLPEFCSAANLLCLPEVAQSLEKHEGDENFKAYSDKNFTNYGTSLPGGHDSFKNYSDGDYSDGEVNDFCRYSRNSAGHKETFTNYTPQTPTSDEFKQCTTEANVPNEVFTSYSDNANGRTQSFNSYTENGNGGDQSFTSYGKNGNGHTEEFTNYGTSSNTVGSDFSNYAETSNSGNDSFKGYSVDMNNPTNTFSNYANGGNGAIQTFSTYREDANVGADSFTSYAKTANAAKIGFDNYGKSFNGGTDTFTSYAKTSSGETKVDFKGYGVDNTFKEYSKEGVSFAKYTNASLSLNASMEMKKSTVSGSLVKTSVEPGKFFRENMLKEVVVMPIRMALNKEKEGVNSQLPP</sequence>